<name>A0A6J7EFW0_9ZZZZ</name>
<protein>
    <submittedName>
        <fullName evidence="1">Unannotated protein</fullName>
    </submittedName>
</protein>
<evidence type="ECO:0000313" key="1">
    <source>
        <dbReference type="EMBL" id="CAB4880160.1"/>
    </source>
</evidence>
<sequence length="136" mass="14686">MPKVLVASQTKVIEAVVDERGEWLPSVPVISVVPHDAGDVWLAAAMLTSPVASAWIALQRIGTGLSAQAIRVTASDLAALPLPADRTAWKDASDSLQNGDVYGCGRHMIHAYGLAHRADLYDWWEQRVNGSRERSG</sequence>
<dbReference type="AlphaFoldDB" id="A0A6J7EFW0"/>
<dbReference type="EMBL" id="CAFBLR010000130">
    <property type="protein sequence ID" value="CAB4880160.1"/>
    <property type="molecule type" value="Genomic_DNA"/>
</dbReference>
<accession>A0A6J7EFW0</accession>
<proteinExistence type="predicted"/>
<gene>
    <name evidence="1" type="ORF">UFOPK3417_01296</name>
</gene>
<reference evidence="1" key="1">
    <citation type="submission" date="2020-05" db="EMBL/GenBank/DDBJ databases">
        <authorList>
            <person name="Chiriac C."/>
            <person name="Salcher M."/>
            <person name="Ghai R."/>
            <person name="Kavagutti S V."/>
        </authorList>
    </citation>
    <scope>NUCLEOTIDE SEQUENCE</scope>
</reference>
<organism evidence="1">
    <name type="scientific">freshwater metagenome</name>
    <dbReference type="NCBI Taxonomy" id="449393"/>
    <lineage>
        <taxon>unclassified sequences</taxon>
        <taxon>metagenomes</taxon>
        <taxon>ecological metagenomes</taxon>
    </lineage>
</organism>